<keyword evidence="1" id="KW-0812">Transmembrane</keyword>
<protein>
    <recommendedName>
        <fullName evidence="4">TIR domain-containing protein</fullName>
    </recommendedName>
</protein>
<accession>A0AA36J8G8</accession>
<dbReference type="AlphaFoldDB" id="A0AA36J8G8"/>
<dbReference type="Proteomes" id="UP001178507">
    <property type="component" value="Unassembled WGS sequence"/>
</dbReference>
<evidence type="ECO:0008006" key="4">
    <source>
        <dbReference type="Google" id="ProtNLM"/>
    </source>
</evidence>
<evidence type="ECO:0000313" key="2">
    <source>
        <dbReference type="EMBL" id="CAJ1400393.1"/>
    </source>
</evidence>
<evidence type="ECO:0000313" key="3">
    <source>
        <dbReference type="Proteomes" id="UP001178507"/>
    </source>
</evidence>
<evidence type="ECO:0000256" key="1">
    <source>
        <dbReference type="SAM" id="Phobius"/>
    </source>
</evidence>
<feature type="transmembrane region" description="Helical" evidence="1">
    <location>
        <begin position="102"/>
        <end position="124"/>
    </location>
</feature>
<feature type="transmembrane region" description="Helical" evidence="1">
    <location>
        <begin position="7"/>
        <end position="30"/>
    </location>
</feature>
<comment type="caution">
    <text evidence="2">The sequence shown here is derived from an EMBL/GenBank/DDBJ whole genome shotgun (WGS) entry which is preliminary data.</text>
</comment>
<organism evidence="2 3">
    <name type="scientific">Effrenium voratum</name>
    <dbReference type="NCBI Taxonomy" id="2562239"/>
    <lineage>
        <taxon>Eukaryota</taxon>
        <taxon>Sar</taxon>
        <taxon>Alveolata</taxon>
        <taxon>Dinophyceae</taxon>
        <taxon>Suessiales</taxon>
        <taxon>Symbiodiniaceae</taxon>
        <taxon>Effrenium</taxon>
    </lineage>
</organism>
<proteinExistence type="predicted"/>
<dbReference type="EMBL" id="CAUJNA010003370">
    <property type="protein sequence ID" value="CAJ1400393.1"/>
    <property type="molecule type" value="Genomic_DNA"/>
</dbReference>
<dbReference type="Gene3D" id="3.40.50.10140">
    <property type="entry name" value="Toll/interleukin-1 receptor homology (TIR) domain"/>
    <property type="match status" value="1"/>
</dbReference>
<keyword evidence="3" id="KW-1185">Reference proteome</keyword>
<keyword evidence="1" id="KW-0472">Membrane</keyword>
<dbReference type="SUPFAM" id="SSF52200">
    <property type="entry name" value="Toll/Interleukin receptor TIR domain"/>
    <property type="match status" value="1"/>
</dbReference>
<gene>
    <name evidence="2" type="ORF">EVOR1521_LOCUS23737</name>
</gene>
<sequence>MGGRSFLAGLFVWVPTIIFFLCVFWGHLVYCPAHDMWVDKLCIHQTRAKLKESGVNALPEIVATSDKMIMLWDPEYFDRLWCCAEVAIFCSSKGGPTEVEFVPLWVAPWVLSTILTQLLCISISERLFSLPLGRESNWMRSASNFLRVAGNRVLLEECAVLI</sequence>
<keyword evidence="1" id="KW-1133">Transmembrane helix</keyword>
<dbReference type="InterPro" id="IPR035897">
    <property type="entry name" value="Toll_tir_struct_dom_sf"/>
</dbReference>
<reference evidence="2" key="1">
    <citation type="submission" date="2023-08" db="EMBL/GenBank/DDBJ databases">
        <authorList>
            <person name="Chen Y."/>
            <person name="Shah S."/>
            <person name="Dougan E. K."/>
            <person name="Thang M."/>
            <person name="Chan C."/>
        </authorList>
    </citation>
    <scope>NUCLEOTIDE SEQUENCE</scope>
</reference>
<name>A0AA36J8G8_9DINO</name>